<dbReference type="InterPro" id="IPR051531">
    <property type="entry name" value="N-acetyltransferase"/>
</dbReference>
<dbReference type="PROSITE" id="PS51186">
    <property type="entry name" value="GNAT"/>
    <property type="match status" value="1"/>
</dbReference>
<dbReference type="SUPFAM" id="SSF55729">
    <property type="entry name" value="Acyl-CoA N-acyltransferases (Nat)"/>
    <property type="match status" value="1"/>
</dbReference>
<evidence type="ECO:0000313" key="2">
    <source>
        <dbReference type="EMBL" id="PZW42568.1"/>
    </source>
</evidence>
<proteinExistence type="predicted"/>
<organism evidence="2 3">
    <name type="scientific">Mesonia algae</name>
    <dbReference type="NCBI Taxonomy" id="213248"/>
    <lineage>
        <taxon>Bacteria</taxon>
        <taxon>Pseudomonadati</taxon>
        <taxon>Bacteroidota</taxon>
        <taxon>Flavobacteriia</taxon>
        <taxon>Flavobacteriales</taxon>
        <taxon>Flavobacteriaceae</taxon>
        <taxon>Mesonia</taxon>
    </lineage>
</organism>
<dbReference type="PANTHER" id="PTHR43792">
    <property type="entry name" value="GNAT FAMILY, PUTATIVE (AFU_ORTHOLOGUE AFUA_3G00765)-RELATED-RELATED"/>
    <property type="match status" value="1"/>
</dbReference>
<dbReference type="AlphaFoldDB" id="A0A2W7I8V4"/>
<accession>A0A2W7I8V4</accession>
<name>A0A2W7I8V4_9FLAO</name>
<dbReference type="Pfam" id="PF13302">
    <property type="entry name" value="Acetyltransf_3"/>
    <property type="match status" value="1"/>
</dbReference>
<reference evidence="2 3" key="1">
    <citation type="submission" date="2018-06" db="EMBL/GenBank/DDBJ databases">
        <title>Genomic Encyclopedia of Archaeal and Bacterial Type Strains, Phase II (KMG-II): from individual species to whole genera.</title>
        <authorList>
            <person name="Goeker M."/>
        </authorList>
    </citation>
    <scope>NUCLEOTIDE SEQUENCE [LARGE SCALE GENOMIC DNA]</scope>
    <source>
        <strain evidence="2 3">DSM 15361</strain>
    </source>
</reference>
<feature type="domain" description="N-acetyltransferase" evidence="1">
    <location>
        <begin position="11"/>
        <end position="171"/>
    </location>
</feature>
<dbReference type="Gene3D" id="3.40.630.30">
    <property type="match status" value="1"/>
</dbReference>
<dbReference type="InterPro" id="IPR016181">
    <property type="entry name" value="Acyl_CoA_acyltransferase"/>
</dbReference>
<gene>
    <name evidence="2" type="ORF">LX95_00882</name>
</gene>
<dbReference type="RefSeq" id="WP_170116577.1">
    <property type="nucleotide sequence ID" value="NZ_QKYV01000002.1"/>
</dbReference>
<dbReference type="EMBL" id="QKYV01000002">
    <property type="protein sequence ID" value="PZW42568.1"/>
    <property type="molecule type" value="Genomic_DNA"/>
</dbReference>
<sequence length="171" mass="19952">MDYFQQETERLRFRKLTENDISSWAEFFVNNDRLQFFNFDLSKSKETLAEEWIQLQLNRYKNEQYGHLAAELKTDGTLIGLSGILPRKLKGQQEYEVAYSLKPAYWGKGYGTEMATCIKNFGFKNLDTKRLISMISIGNQASIHVAQKNEMSLLFNTHYQGEEVHVYGVTR</sequence>
<protein>
    <submittedName>
        <fullName evidence="2">RimJ/RimL family protein N-acetyltransferase</fullName>
    </submittedName>
</protein>
<keyword evidence="3" id="KW-1185">Reference proteome</keyword>
<dbReference type="Proteomes" id="UP000249542">
    <property type="component" value="Unassembled WGS sequence"/>
</dbReference>
<keyword evidence="2" id="KW-0808">Transferase</keyword>
<evidence type="ECO:0000259" key="1">
    <source>
        <dbReference type="PROSITE" id="PS51186"/>
    </source>
</evidence>
<evidence type="ECO:0000313" key="3">
    <source>
        <dbReference type="Proteomes" id="UP000249542"/>
    </source>
</evidence>
<comment type="caution">
    <text evidence="2">The sequence shown here is derived from an EMBL/GenBank/DDBJ whole genome shotgun (WGS) entry which is preliminary data.</text>
</comment>
<dbReference type="PANTHER" id="PTHR43792:SF1">
    <property type="entry name" value="N-ACETYLTRANSFERASE DOMAIN-CONTAINING PROTEIN"/>
    <property type="match status" value="1"/>
</dbReference>
<dbReference type="GO" id="GO:0016747">
    <property type="term" value="F:acyltransferase activity, transferring groups other than amino-acyl groups"/>
    <property type="evidence" value="ECO:0007669"/>
    <property type="project" value="InterPro"/>
</dbReference>
<dbReference type="InterPro" id="IPR000182">
    <property type="entry name" value="GNAT_dom"/>
</dbReference>